<dbReference type="PANTHER" id="PTHR37291:SF1">
    <property type="entry name" value="TYPE IV METHYL-DIRECTED RESTRICTION ENZYME ECOKMCRB SUBUNIT"/>
    <property type="match status" value="1"/>
</dbReference>
<sequence length="496" mass="54397">MTDAAHASRDALPMWMTPQRVTSAEKNEAALSWHDESDPRFQVSIPKLRELLESGYVATPRYYFKVVGDALGDTGFNAWCRKLGRDLHELVAQHVDDTIAAELEPLSRDIGNVMSWTQGFESIFPYLDAIERRTDIDVTTLTVVGRPGRPLLDAARGLALEAEPSGTHSALRREGNVDRVHRLLQQEKNVVVEGVAGSGKSHLLGGLTSLYSHVEVVVFHPSTSYEEFVSGLRPTQKGAFEGVAGTFVQACERAAQDPETQHLLFIDEINRANTSKVFGDLLLPIEKSKRADVHRLDGRALFVNAPDDTTSVTLQTPIGRDGCNRLVVPDNLHVLGTMNSTDRSVGTIDLALRRRFTWFSMEPLTAEALLQDTDFQSKKDGESAAAQEDWDQVVEWFGETNETLLTQIGPDARLGHAYVFGASSPLAAARSLVTQLAEIAFTFNLAPETLDEMPAVELRGEALSLNATYRGQGLGRRPSVVIQRLSPTEVIPGSSA</sequence>
<reference evidence="2 3" key="1">
    <citation type="submission" date="2018-08" db="EMBL/GenBank/DDBJ databases">
        <title>Genome Sequence of Clavibacter michiganensis Subspecies type strains, and the Atypical Peach-Colored Strains Isolated from Tomato.</title>
        <authorList>
            <person name="Osdaghi E."/>
            <person name="Portier P."/>
            <person name="Briand M."/>
            <person name="Jacques M.-A."/>
        </authorList>
    </citation>
    <scope>NUCLEOTIDE SEQUENCE [LARGE SCALE GENOMIC DNA]</scope>
    <source>
        <strain evidence="2 3">CFBP 7493</strain>
    </source>
</reference>
<dbReference type="Pfam" id="PF07728">
    <property type="entry name" value="AAA_5"/>
    <property type="match status" value="1"/>
</dbReference>
<dbReference type="InterPro" id="IPR011704">
    <property type="entry name" value="ATPase_dyneun-rel_AAA"/>
</dbReference>
<dbReference type="InterPro" id="IPR052934">
    <property type="entry name" value="Methyl-DNA_Rec/Restrict_Enz"/>
</dbReference>
<dbReference type="InterPro" id="IPR027417">
    <property type="entry name" value="P-loop_NTPase"/>
</dbReference>
<dbReference type="EMBL" id="QWEC01000035">
    <property type="protein sequence ID" value="RII98187.1"/>
    <property type="molecule type" value="Genomic_DNA"/>
</dbReference>
<dbReference type="PANTHER" id="PTHR37291">
    <property type="entry name" value="5-METHYLCYTOSINE-SPECIFIC RESTRICTION ENZYME B"/>
    <property type="match status" value="1"/>
</dbReference>
<dbReference type="SMART" id="SM00382">
    <property type="entry name" value="AAA"/>
    <property type="match status" value="1"/>
</dbReference>
<evidence type="ECO:0000313" key="3">
    <source>
        <dbReference type="Proteomes" id="UP000266298"/>
    </source>
</evidence>
<dbReference type="AlphaFoldDB" id="A0A399NWM6"/>
<evidence type="ECO:0000259" key="1">
    <source>
        <dbReference type="SMART" id="SM00382"/>
    </source>
</evidence>
<protein>
    <recommendedName>
        <fullName evidence="1">AAA+ ATPase domain-containing protein</fullName>
    </recommendedName>
</protein>
<evidence type="ECO:0000313" key="2">
    <source>
        <dbReference type="EMBL" id="RII98187.1"/>
    </source>
</evidence>
<gene>
    <name evidence="2" type="ORF">DZF96_04130</name>
</gene>
<organism evidence="2 3">
    <name type="scientific">Clavibacter michiganensis</name>
    <dbReference type="NCBI Taxonomy" id="28447"/>
    <lineage>
        <taxon>Bacteria</taxon>
        <taxon>Bacillati</taxon>
        <taxon>Actinomycetota</taxon>
        <taxon>Actinomycetes</taxon>
        <taxon>Micrococcales</taxon>
        <taxon>Microbacteriaceae</taxon>
        <taxon>Clavibacter</taxon>
    </lineage>
</organism>
<name>A0A399NWM6_9MICO</name>
<dbReference type="Gene3D" id="3.40.50.300">
    <property type="entry name" value="P-loop containing nucleotide triphosphate hydrolases"/>
    <property type="match status" value="1"/>
</dbReference>
<dbReference type="InterPro" id="IPR003593">
    <property type="entry name" value="AAA+_ATPase"/>
</dbReference>
<proteinExistence type="predicted"/>
<accession>A0A399NWM6</accession>
<dbReference type="GO" id="GO:0005524">
    <property type="term" value="F:ATP binding"/>
    <property type="evidence" value="ECO:0007669"/>
    <property type="project" value="InterPro"/>
</dbReference>
<comment type="caution">
    <text evidence="2">The sequence shown here is derived from an EMBL/GenBank/DDBJ whole genome shotgun (WGS) entry which is preliminary data.</text>
</comment>
<dbReference type="Proteomes" id="UP000266298">
    <property type="component" value="Unassembled WGS sequence"/>
</dbReference>
<dbReference type="RefSeq" id="WP_081841009.1">
    <property type="nucleotide sequence ID" value="NZ_QWEC01000035.1"/>
</dbReference>
<dbReference type="SUPFAM" id="SSF52540">
    <property type="entry name" value="P-loop containing nucleoside triphosphate hydrolases"/>
    <property type="match status" value="1"/>
</dbReference>
<feature type="domain" description="AAA+ ATPase" evidence="1">
    <location>
        <begin position="186"/>
        <end position="362"/>
    </location>
</feature>
<dbReference type="GO" id="GO:0016887">
    <property type="term" value="F:ATP hydrolysis activity"/>
    <property type="evidence" value="ECO:0007669"/>
    <property type="project" value="InterPro"/>
</dbReference>